<dbReference type="InterPro" id="IPR036237">
    <property type="entry name" value="Xyl_isomerase-like_sf"/>
</dbReference>
<dbReference type="AlphaFoldDB" id="A0A2R6Y3W6"/>
<dbReference type="SUPFAM" id="SSF51658">
    <property type="entry name" value="Xylose isomerase-like"/>
    <property type="match status" value="1"/>
</dbReference>
<dbReference type="PANTHER" id="PTHR12110">
    <property type="entry name" value="HYDROXYPYRUVATE ISOMERASE"/>
    <property type="match status" value="1"/>
</dbReference>
<evidence type="ECO:0000313" key="3">
    <source>
        <dbReference type="Proteomes" id="UP000244338"/>
    </source>
</evidence>
<protein>
    <recommendedName>
        <fullName evidence="1">Xylose isomerase-like TIM barrel domain-containing protein</fullName>
    </recommendedName>
</protein>
<feature type="domain" description="Xylose isomerase-like TIM barrel" evidence="1">
    <location>
        <begin position="25"/>
        <end position="270"/>
    </location>
</feature>
<comment type="caution">
    <text evidence="2">The sequence shown here is derived from an EMBL/GenBank/DDBJ whole genome shotgun (WGS) entry which is preliminary data.</text>
</comment>
<sequence length="286" mass="31072">MKAGLSIWSVHRYLLDGHWTQDDFFAYARELGVETVELLTFFWERGGLTVRETEKGLNRHGLKAGCVSASNDFATEDTSRWHKGLEDIAWAIEAAADLGAPVVRIFAGDLHEGVTFASAQNRIIEGLKQAAELAEKRKIALGIENHGRLAGRAEQVKALIAAVGSSWVGSTFDMGNFILVGEDPLVAYAHLAPHVVHVHAKDFAPFDASEEATVKHHIYRGLDGKSYVGVLPGDGLVSLAALVGAMKRDGYHGGIMVEYEGDEPTSGTQAAFGRIQDAIDRRRAPR</sequence>
<proteinExistence type="predicted"/>
<organism evidence="2 3">
    <name type="scientific">Candidatus Carbonibacillus altaicus</name>
    <dbReference type="NCBI Taxonomy" id="2163959"/>
    <lineage>
        <taxon>Bacteria</taxon>
        <taxon>Bacillati</taxon>
        <taxon>Bacillota</taxon>
        <taxon>Bacilli</taxon>
        <taxon>Bacillales</taxon>
        <taxon>Candidatus Carbonibacillus</taxon>
    </lineage>
</organism>
<dbReference type="InterPro" id="IPR013022">
    <property type="entry name" value="Xyl_isomerase-like_TIM-brl"/>
</dbReference>
<dbReference type="InterPro" id="IPR050312">
    <property type="entry name" value="IolE/XylAMocC-like"/>
</dbReference>
<dbReference type="Pfam" id="PF01261">
    <property type="entry name" value="AP_endonuc_2"/>
    <property type="match status" value="1"/>
</dbReference>
<evidence type="ECO:0000313" key="2">
    <source>
        <dbReference type="EMBL" id="PTQ57348.1"/>
    </source>
</evidence>
<gene>
    <name evidence="2" type="ORF">BSOLF_1664</name>
</gene>
<dbReference type="Proteomes" id="UP000244338">
    <property type="component" value="Unassembled WGS sequence"/>
</dbReference>
<evidence type="ECO:0000259" key="1">
    <source>
        <dbReference type="Pfam" id="PF01261"/>
    </source>
</evidence>
<dbReference type="PANTHER" id="PTHR12110:SF53">
    <property type="entry name" value="BLR5974 PROTEIN"/>
    <property type="match status" value="1"/>
</dbReference>
<reference evidence="3" key="1">
    <citation type="journal article" date="2018" name="Sci. Rep.">
        <title>Lignite coal burning seam in the remote Altai Mountains harbors a hydrogen-driven thermophilic microbial community.</title>
        <authorList>
            <person name="Kadnikov V.V."/>
            <person name="Mardanov A.V."/>
            <person name="Ivasenko D.A."/>
            <person name="Antsiferov D.V."/>
            <person name="Beletsky A.V."/>
            <person name="Karnachuk O.V."/>
            <person name="Ravin N.V."/>
        </authorList>
    </citation>
    <scope>NUCLEOTIDE SEQUENCE [LARGE SCALE GENOMIC DNA]</scope>
</reference>
<accession>A0A2R6Y3W6</accession>
<name>A0A2R6Y3W6_9BACL</name>
<dbReference type="EMBL" id="PEBX01000008">
    <property type="protein sequence ID" value="PTQ57348.1"/>
    <property type="molecule type" value="Genomic_DNA"/>
</dbReference>
<dbReference type="Gene3D" id="3.20.20.150">
    <property type="entry name" value="Divalent-metal-dependent TIM barrel enzymes"/>
    <property type="match status" value="1"/>
</dbReference>